<dbReference type="AlphaFoldDB" id="R0CZE5"/>
<organism evidence="3 4">
    <name type="scientific">Caulobacter vibrioides OR37</name>
    <dbReference type="NCBI Taxonomy" id="1292034"/>
    <lineage>
        <taxon>Bacteria</taxon>
        <taxon>Pseudomonadati</taxon>
        <taxon>Pseudomonadota</taxon>
        <taxon>Alphaproteobacteria</taxon>
        <taxon>Caulobacterales</taxon>
        <taxon>Caulobacteraceae</taxon>
        <taxon>Caulobacter</taxon>
    </lineage>
</organism>
<evidence type="ECO:0000313" key="4">
    <source>
        <dbReference type="Proteomes" id="UP000013063"/>
    </source>
</evidence>
<protein>
    <submittedName>
        <fullName evidence="3">Transcriptional regulator, AlpA family</fullName>
    </submittedName>
</protein>
<dbReference type="Pfam" id="PF12728">
    <property type="entry name" value="HTH_17"/>
    <property type="match status" value="1"/>
</dbReference>
<sequence length="100" mass="10853">MSSDAPSAPQRHLKTIEAARFLGLSDRTLEKHRSYGTGPVYRKIGGRVVYALDDLIAWSELAARRSTTDPDAQIVPAAKRQAESGKRFVAPSASTARRGS</sequence>
<evidence type="ECO:0000259" key="2">
    <source>
        <dbReference type="Pfam" id="PF12728"/>
    </source>
</evidence>
<keyword evidence="4" id="KW-1185">Reference proteome</keyword>
<dbReference type="EMBL" id="APMP01000015">
    <property type="protein sequence ID" value="ENZ81620.1"/>
    <property type="molecule type" value="Genomic_DNA"/>
</dbReference>
<dbReference type="OrthoDB" id="9806994at2"/>
<dbReference type="eggNOG" id="COG3311">
    <property type="taxonomic scope" value="Bacteria"/>
</dbReference>
<feature type="region of interest" description="Disordered" evidence="1">
    <location>
        <begin position="77"/>
        <end position="100"/>
    </location>
</feature>
<dbReference type="InterPro" id="IPR009061">
    <property type="entry name" value="DNA-bd_dom_put_sf"/>
</dbReference>
<dbReference type="STRING" id="1292034.OR37_02558"/>
<evidence type="ECO:0000313" key="3">
    <source>
        <dbReference type="EMBL" id="ENZ81620.1"/>
    </source>
</evidence>
<dbReference type="SUPFAM" id="SSF46955">
    <property type="entry name" value="Putative DNA-binding domain"/>
    <property type="match status" value="1"/>
</dbReference>
<dbReference type="Proteomes" id="UP000013063">
    <property type="component" value="Unassembled WGS sequence"/>
</dbReference>
<gene>
    <name evidence="3" type="ORF">OR37_02558</name>
</gene>
<evidence type="ECO:0000256" key="1">
    <source>
        <dbReference type="SAM" id="MobiDB-lite"/>
    </source>
</evidence>
<name>R0CZE5_CAUVI</name>
<dbReference type="InterPro" id="IPR041657">
    <property type="entry name" value="HTH_17"/>
</dbReference>
<comment type="caution">
    <text evidence="3">The sequence shown here is derived from an EMBL/GenBank/DDBJ whole genome shotgun (WGS) entry which is preliminary data.</text>
</comment>
<dbReference type="PATRIC" id="fig|1292034.3.peg.2542"/>
<feature type="domain" description="Helix-turn-helix" evidence="2">
    <location>
        <begin position="13"/>
        <end position="58"/>
    </location>
</feature>
<accession>R0CZE5</accession>
<reference evidence="3 4" key="1">
    <citation type="journal article" date="2013" name="Genome Announc.">
        <title>Draft Genome Sequence for Caulobacter sp. Strain OR37, a Bacterium Tolerant to Heavy Metals.</title>
        <authorList>
            <person name="Utturkar S.M."/>
            <person name="Bollmann A."/>
            <person name="Brzoska R.M."/>
            <person name="Klingeman D.M."/>
            <person name="Epstein S.E."/>
            <person name="Palumbo A.V."/>
            <person name="Brown S.D."/>
        </authorList>
    </citation>
    <scope>NUCLEOTIDE SEQUENCE [LARGE SCALE GENOMIC DNA]</scope>
    <source>
        <strain evidence="3 4">OR37</strain>
    </source>
</reference>
<dbReference type="RefSeq" id="WP_004620359.1">
    <property type="nucleotide sequence ID" value="NZ_APMP01000015.1"/>
</dbReference>
<proteinExistence type="predicted"/>